<evidence type="ECO:0000256" key="2">
    <source>
        <dbReference type="ARBA" id="ARBA00022737"/>
    </source>
</evidence>
<keyword evidence="3 4" id="KW-0129">CBS domain</keyword>
<dbReference type="OrthoDB" id="9805314at2"/>
<feature type="region of interest" description="Disordered" evidence="5">
    <location>
        <begin position="1"/>
        <end position="32"/>
    </location>
</feature>
<feature type="domain" description="CBS" evidence="6">
    <location>
        <begin position="152"/>
        <end position="209"/>
    </location>
</feature>
<dbReference type="CDD" id="cd04590">
    <property type="entry name" value="CBS_pair_CorC_HlyC_assoc"/>
    <property type="match status" value="1"/>
</dbReference>
<dbReference type="SUPFAM" id="SSF54631">
    <property type="entry name" value="CBS-domain pair"/>
    <property type="match status" value="1"/>
</dbReference>
<reference evidence="7 8" key="1">
    <citation type="submission" date="2019-07" db="EMBL/GenBank/DDBJ databases">
        <title>Whole genome shotgun sequence of Rhodospirillum oryzae NBRC 107573.</title>
        <authorList>
            <person name="Hosoyama A."/>
            <person name="Uohara A."/>
            <person name="Ohji S."/>
            <person name="Ichikawa N."/>
        </authorList>
    </citation>
    <scope>NUCLEOTIDE SEQUENCE [LARGE SCALE GENOMIC DNA]</scope>
    <source>
        <strain evidence="7 8">NBRC 107573</strain>
    </source>
</reference>
<dbReference type="PROSITE" id="PS51371">
    <property type="entry name" value="CBS"/>
    <property type="match status" value="2"/>
</dbReference>
<dbReference type="SMART" id="SM00116">
    <property type="entry name" value="CBS"/>
    <property type="match status" value="2"/>
</dbReference>
<evidence type="ECO:0000256" key="1">
    <source>
        <dbReference type="ARBA" id="ARBA00006446"/>
    </source>
</evidence>
<dbReference type="PANTHER" id="PTHR22777:SF27">
    <property type="entry name" value="MAGNESIUM AND COBALT EFFLUX PROTEIN CORC"/>
    <property type="match status" value="1"/>
</dbReference>
<dbReference type="SUPFAM" id="SSF56176">
    <property type="entry name" value="FAD-binding/transporter-associated domain-like"/>
    <property type="match status" value="1"/>
</dbReference>
<dbReference type="RefSeq" id="WP_147163418.1">
    <property type="nucleotide sequence ID" value="NZ_BJZO01000035.1"/>
</dbReference>
<dbReference type="Gene3D" id="3.10.580.10">
    <property type="entry name" value="CBS-domain"/>
    <property type="match status" value="1"/>
</dbReference>
<accession>A0A512H7E8</accession>
<sequence length="307" mass="33905">MSPSTAEETSSSGHSGRGFESAERSDSKGGLSSFLRGVFRPRGVEGSPREVLETMVEAREEAGRPIGDNERVLLANILSLDEVTVEDIMVPRADIIGVDAATPMDAVIALFAESGHSRLPVFRDTLDTVLGMVHIKDLVRPSEAMPTRLEEVAREILYASPSARVLDLMRDMRQRRIHMALVVDEYGGIDGLVTIEDLIEQIVGDIEDEYDEDEAPALIELDDGTVEVDARMDLDDFEAQCGRIFTDEEHEEIDTLGGLVFRLAGRVPTRGELIAREGGPVFEVIDADPRRIRRLRLHELPSVAETE</sequence>
<keyword evidence="8" id="KW-1185">Reference proteome</keyword>
<evidence type="ECO:0000256" key="4">
    <source>
        <dbReference type="PROSITE-ProRule" id="PRU00703"/>
    </source>
</evidence>
<dbReference type="Pfam" id="PF00571">
    <property type="entry name" value="CBS"/>
    <property type="match status" value="2"/>
</dbReference>
<dbReference type="InterPro" id="IPR036318">
    <property type="entry name" value="FAD-bd_PCMH-like_sf"/>
</dbReference>
<comment type="similarity">
    <text evidence="1">Belongs to the UPF0053 family. Hemolysin C subfamily.</text>
</comment>
<dbReference type="InterPro" id="IPR000644">
    <property type="entry name" value="CBS_dom"/>
</dbReference>
<dbReference type="AlphaFoldDB" id="A0A512H7E8"/>
<dbReference type="EMBL" id="BJZO01000035">
    <property type="protein sequence ID" value="GEO81379.1"/>
    <property type="molecule type" value="Genomic_DNA"/>
</dbReference>
<evidence type="ECO:0000256" key="3">
    <source>
        <dbReference type="ARBA" id="ARBA00023122"/>
    </source>
</evidence>
<dbReference type="SMART" id="SM01091">
    <property type="entry name" value="CorC_HlyC"/>
    <property type="match status" value="1"/>
</dbReference>
<dbReference type="Proteomes" id="UP000321567">
    <property type="component" value="Unassembled WGS sequence"/>
</dbReference>
<protein>
    <submittedName>
        <fullName evidence="7">Hemolysin C</fullName>
    </submittedName>
</protein>
<dbReference type="GO" id="GO:0050660">
    <property type="term" value="F:flavin adenine dinucleotide binding"/>
    <property type="evidence" value="ECO:0007669"/>
    <property type="project" value="InterPro"/>
</dbReference>
<dbReference type="Pfam" id="PF03471">
    <property type="entry name" value="CorC_HlyC"/>
    <property type="match status" value="1"/>
</dbReference>
<evidence type="ECO:0000313" key="7">
    <source>
        <dbReference type="EMBL" id="GEO81379.1"/>
    </source>
</evidence>
<comment type="caution">
    <text evidence="7">The sequence shown here is derived from an EMBL/GenBank/DDBJ whole genome shotgun (WGS) entry which is preliminary data.</text>
</comment>
<proteinExistence type="inferred from homology"/>
<organism evidence="7 8">
    <name type="scientific">Pararhodospirillum oryzae</name>
    <dbReference type="NCBI Taxonomy" id="478448"/>
    <lineage>
        <taxon>Bacteria</taxon>
        <taxon>Pseudomonadati</taxon>
        <taxon>Pseudomonadota</taxon>
        <taxon>Alphaproteobacteria</taxon>
        <taxon>Rhodospirillales</taxon>
        <taxon>Rhodospirillaceae</taxon>
        <taxon>Pararhodospirillum</taxon>
    </lineage>
</organism>
<gene>
    <name evidence="7" type="ORF">ROR02_15100</name>
</gene>
<dbReference type="Gene3D" id="3.30.465.10">
    <property type="match status" value="1"/>
</dbReference>
<dbReference type="InterPro" id="IPR046342">
    <property type="entry name" value="CBS_dom_sf"/>
</dbReference>
<name>A0A512H7E8_9PROT</name>
<evidence type="ECO:0000256" key="5">
    <source>
        <dbReference type="SAM" id="MobiDB-lite"/>
    </source>
</evidence>
<dbReference type="PANTHER" id="PTHR22777">
    <property type="entry name" value="HEMOLYSIN-RELATED"/>
    <property type="match status" value="1"/>
</dbReference>
<feature type="compositionally biased region" description="Polar residues" evidence="5">
    <location>
        <begin position="1"/>
        <end position="14"/>
    </location>
</feature>
<evidence type="ECO:0000259" key="6">
    <source>
        <dbReference type="PROSITE" id="PS51371"/>
    </source>
</evidence>
<dbReference type="FunFam" id="3.10.580.10:FF:000002">
    <property type="entry name" value="Magnesium/cobalt efflux protein CorC"/>
    <property type="match status" value="1"/>
</dbReference>
<dbReference type="InterPro" id="IPR044751">
    <property type="entry name" value="Ion_transp-like_CBS"/>
</dbReference>
<dbReference type="InterPro" id="IPR016169">
    <property type="entry name" value="FAD-bd_PCMH_sub2"/>
</dbReference>
<feature type="domain" description="CBS" evidence="6">
    <location>
        <begin position="89"/>
        <end position="151"/>
    </location>
</feature>
<evidence type="ECO:0000313" key="8">
    <source>
        <dbReference type="Proteomes" id="UP000321567"/>
    </source>
</evidence>
<dbReference type="GO" id="GO:0005886">
    <property type="term" value="C:plasma membrane"/>
    <property type="evidence" value="ECO:0007669"/>
    <property type="project" value="TreeGrafter"/>
</dbReference>
<dbReference type="InterPro" id="IPR005170">
    <property type="entry name" value="Transptr-assoc_dom"/>
</dbReference>
<keyword evidence="2" id="KW-0677">Repeat</keyword>